<evidence type="ECO:0000256" key="1">
    <source>
        <dbReference type="SAM" id="MobiDB-lite"/>
    </source>
</evidence>
<dbReference type="SUPFAM" id="SSF53474">
    <property type="entry name" value="alpha/beta-Hydrolases"/>
    <property type="match status" value="1"/>
</dbReference>
<dbReference type="eggNOG" id="ENOG502QTP8">
    <property type="taxonomic scope" value="Eukaryota"/>
</dbReference>
<reference evidence="2 3" key="1">
    <citation type="journal article" date="2010" name="Nat. Biotechnol.">
        <title>Genome sequence of the model mushroom Schizophyllum commune.</title>
        <authorList>
            <person name="Ohm R.A."/>
            <person name="de Jong J.F."/>
            <person name="Lugones L.G."/>
            <person name="Aerts A."/>
            <person name="Kothe E."/>
            <person name="Stajich J.E."/>
            <person name="de Vries R.P."/>
            <person name="Record E."/>
            <person name="Levasseur A."/>
            <person name="Baker S.E."/>
            <person name="Bartholomew K.A."/>
            <person name="Coutinho P.M."/>
            <person name="Erdmann S."/>
            <person name="Fowler T.J."/>
            <person name="Gathman A.C."/>
            <person name="Lombard V."/>
            <person name="Henrissat B."/>
            <person name="Knabe N."/>
            <person name="Kuees U."/>
            <person name="Lilly W.W."/>
            <person name="Lindquist E."/>
            <person name="Lucas S."/>
            <person name="Magnuson J.K."/>
            <person name="Piumi F."/>
            <person name="Raudaskoski M."/>
            <person name="Salamov A."/>
            <person name="Schmutz J."/>
            <person name="Schwarze F.W.M.R."/>
            <person name="vanKuyk P.A."/>
            <person name="Horton J.S."/>
            <person name="Grigoriev I.V."/>
            <person name="Woesten H.A.B."/>
        </authorList>
    </citation>
    <scope>NUCLEOTIDE SEQUENCE [LARGE SCALE GENOMIC DNA]</scope>
    <source>
        <strain evidence="3">H4-8 / FGSC 9210</strain>
    </source>
</reference>
<dbReference type="OMA" id="EMAECMG"/>
<dbReference type="PANTHER" id="PTHR43433">
    <property type="entry name" value="HYDROLASE, ALPHA/BETA FOLD FAMILY PROTEIN"/>
    <property type="match status" value="1"/>
</dbReference>
<dbReference type="InParanoid" id="D8PMT0"/>
<sequence>MTRQRYGMPYRNPLYEPPLPSPPPGVVLGGGHGRRTRSNPKLRTTRRDSSGDEDDDEDPPPRPRRRRQQRPANTRTVSTGTVTPQSDRVMHSPSSRSGREPPSPLTPLEESRYPPSSFPTSSNTSVQERRKSAVPSISDIIRAHTLPEGQTLSRPGTSRRTSVGNVSLSFDHSHEDLGKGRQRAKTADEEEDFLSRSSVDSVANEVQETLRRQMSLKPQAPPPPSAMLRRRSTTSENFSMTSPRSECGGGGGGRASIHSSSAASSYQMATPSFEDLNIHGLNKPSASHAVAQYLRSARLTTLVKCTRSPHASPDNPLTVSLSDLGNPHGYPVVVFLGLGCVRHIMGLYDEMAECLNLRIITIDRWGLGRTEPRLRSAKGIMQWADVVEEVLDRLHIDTCSVMAHSAGAPYALSFANKLPERIRGEVCLLAPWVGGNDNSGYKWLKYVPNGILKTAQAAEWKLQAWMIGKPPTIQYQGIGYTAQTSSKSSEKGTLSPQNTGTGSPRPAFPQISEQASRPSTSSNFSEYDDLRDFEGKFGSQTTLGIVNYPPPSAQPPRRKASRGFLERLKSPSSPPEEKATPTKTGKTLKALRSMGSLRSGKSSTKKSQPSSPSSPKLPPPPQFDTTLGLGVDDFKFSANSSDSSSLRAEKEDQLDGLSNHGSGTPNWRANGQRSISFGSTSPRGAHSMPNSPAPSVHSSQYTTPPTSGMSFQVQLGNALLAASHAESAKGTHNDLLQILNHDNLPWGFSYSAYPHKVKVWYGDRDEKIAENAVRWMEHTMGEDRCSVKVVKGADHGLMYKSSVVIEVLEHLLSCWKKSDR</sequence>
<dbReference type="PANTHER" id="PTHR43433:SF10">
    <property type="entry name" value="AB HYDROLASE-1 DOMAIN-CONTAINING PROTEIN"/>
    <property type="match status" value="1"/>
</dbReference>
<dbReference type="InterPro" id="IPR029058">
    <property type="entry name" value="AB_hydrolase_fold"/>
</dbReference>
<dbReference type="GeneID" id="9597534"/>
<dbReference type="OrthoDB" id="435520at2759"/>
<feature type="compositionally biased region" description="Low complexity" evidence="1">
    <location>
        <begin position="601"/>
        <end position="614"/>
    </location>
</feature>
<feature type="compositionally biased region" description="Polar residues" evidence="1">
    <location>
        <begin position="659"/>
        <end position="682"/>
    </location>
</feature>
<dbReference type="AlphaFoldDB" id="D8PMT0"/>
<protein>
    <recommendedName>
        <fullName evidence="4">AB hydrolase-1 domain-containing protein</fullName>
    </recommendedName>
</protein>
<evidence type="ECO:0000313" key="2">
    <source>
        <dbReference type="EMBL" id="EFJ02188.1"/>
    </source>
</evidence>
<feature type="compositionally biased region" description="Polar residues" evidence="1">
    <location>
        <begin position="148"/>
        <end position="170"/>
    </location>
</feature>
<dbReference type="HOGENOM" id="CLU_005758_0_0_1"/>
<organism evidence="3">
    <name type="scientific">Schizophyllum commune (strain H4-8 / FGSC 9210)</name>
    <name type="common">Split gill fungus</name>
    <dbReference type="NCBI Taxonomy" id="578458"/>
    <lineage>
        <taxon>Eukaryota</taxon>
        <taxon>Fungi</taxon>
        <taxon>Dikarya</taxon>
        <taxon>Basidiomycota</taxon>
        <taxon>Agaricomycotina</taxon>
        <taxon>Agaricomycetes</taxon>
        <taxon>Agaricomycetidae</taxon>
        <taxon>Agaricales</taxon>
        <taxon>Schizophyllaceae</taxon>
        <taxon>Schizophyllum</taxon>
    </lineage>
</organism>
<keyword evidence="3" id="KW-1185">Reference proteome</keyword>
<dbReference type="STRING" id="578458.D8PMT0"/>
<feature type="compositionally biased region" description="Basic residues" evidence="1">
    <location>
        <begin position="32"/>
        <end position="44"/>
    </location>
</feature>
<dbReference type="Proteomes" id="UP000007431">
    <property type="component" value="Unassembled WGS sequence"/>
</dbReference>
<feature type="compositionally biased region" description="Polar residues" evidence="1">
    <location>
        <begin position="72"/>
        <end position="86"/>
    </location>
</feature>
<dbReference type="EMBL" id="GL377302">
    <property type="protein sequence ID" value="EFJ02188.1"/>
    <property type="molecule type" value="Genomic_DNA"/>
</dbReference>
<evidence type="ECO:0008006" key="4">
    <source>
        <dbReference type="Google" id="ProtNLM"/>
    </source>
</evidence>
<feature type="compositionally biased region" description="Basic and acidic residues" evidence="1">
    <location>
        <begin position="564"/>
        <end position="580"/>
    </location>
</feature>
<name>D8PMT0_SCHCM</name>
<feature type="compositionally biased region" description="Polar residues" evidence="1">
    <location>
        <begin position="484"/>
        <end position="502"/>
    </location>
</feature>
<gene>
    <name evidence="2" type="ORF">SCHCODRAFT_64107</name>
</gene>
<dbReference type="VEuPathDB" id="FungiDB:SCHCODRAFT_064107"/>
<evidence type="ECO:0000313" key="3">
    <source>
        <dbReference type="Proteomes" id="UP000007431"/>
    </source>
</evidence>
<dbReference type="Gene3D" id="3.40.50.1820">
    <property type="entry name" value="alpha/beta hydrolase"/>
    <property type="match status" value="1"/>
</dbReference>
<dbReference type="KEGG" id="scm:SCHCO_064107"/>
<accession>D8PMT0</accession>
<feature type="region of interest" description="Disordered" evidence="1">
    <location>
        <begin position="215"/>
        <end position="263"/>
    </location>
</feature>
<feature type="compositionally biased region" description="Low complexity" evidence="1">
    <location>
        <begin position="114"/>
        <end position="125"/>
    </location>
</feature>
<feature type="region of interest" description="Disordered" evidence="1">
    <location>
        <begin position="484"/>
        <end position="527"/>
    </location>
</feature>
<dbReference type="RefSeq" id="XP_003037090.1">
    <property type="nucleotide sequence ID" value="XM_003037044.1"/>
</dbReference>
<feature type="region of interest" description="Disordered" evidence="1">
    <location>
        <begin position="541"/>
        <end position="708"/>
    </location>
</feature>
<proteinExistence type="predicted"/>
<feature type="compositionally biased region" description="Pro residues" evidence="1">
    <location>
        <begin position="15"/>
        <end position="25"/>
    </location>
</feature>
<feature type="compositionally biased region" description="Polar residues" evidence="1">
    <location>
        <begin position="511"/>
        <end position="525"/>
    </location>
</feature>
<feature type="compositionally biased region" description="Polar residues" evidence="1">
    <location>
        <begin position="234"/>
        <end position="244"/>
    </location>
</feature>
<feature type="compositionally biased region" description="Polar residues" evidence="1">
    <location>
        <begin position="696"/>
        <end position="708"/>
    </location>
</feature>
<feature type="region of interest" description="Disordered" evidence="1">
    <location>
        <begin position="1"/>
        <end position="201"/>
    </location>
</feature>
<dbReference type="InterPro" id="IPR050471">
    <property type="entry name" value="AB_hydrolase"/>
</dbReference>